<dbReference type="Pfam" id="PF21152">
    <property type="entry name" value="YgjK_N"/>
    <property type="match status" value="1"/>
</dbReference>
<keyword evidence="4" id="KW-0378">Hydrolase</keyword>
<evidence type="ECO:0000259" key="2">
    <source>
        <dbReference type="Pfam" id="PF21152"/>
    </source>
</evidence>
<reference evidence="4" key="1">
    <citation type="submission" date="2024-10" db="EMBL/GenBank/DDBJ databases">
        <authorList>
            <person name="Lesea H.P."/>
            <person name="Kuehl J.V."/>
            <person name="Chandonia J.-M."/>
        </authorList>
    </citation>
    <scope>NUCLEOTIDE SEQUENCE</scope>
    <source>
        <strain evidence="4">FW102-FHT14D07</strain>
    </source>
</reference>
<feature type="signal peptide" evidence="1">
    <location>
        <begin position="1"/>
        <end position="22"/>
    </location>
</feature>
<organism evidence="4">
    <name type="scientific">Rhodanobacter sp. FW102-FHT14D07</name>
    <dbReference type="NCBI Taxonomy" id="3351462"/>
    <lineage>
        <taxon>Bacteria</taxon>
        <taxon>Pseudomonadati</taxon>
        <taxon>Pseudomonadota</taxon>
        <taxon>Gammaproteobacteria</taxon>
        <taxon>Lysobacterales</taxon>
        <taxon>Rhodanobacteraceae</taxon>
        <taxon>Rhodanobacter</taxon>
    </lineage>
</organism>
<gene>
    <name evidence="4" type="ORF">ACFYG5_12200</name>
</gene>
<dbReference type="PANTHER" id="PTHR23403">
    <property type="entry name" value="TREHALASE"/>
    <property type="match status" value="1"/>
</dbReference>
<dbReference type="Pfam" id="PF22422">
    <property type="entry name" value="MGH1-like_GH"/>
    <property type="match status" value="1"/>
</dbReference>
<evidence type="ECO:0000313" key="4">
    <source>
        <dbReference type="EMBL" id="XIA17327.1"/>
    </source>
</evidence>
<feature type="domain" description="Mannosylglycerate hydrolase MGH1-like glycoside hydrolase" evidence="3">
    <location>
        <begin position="327"/>
        <end position="657"/>
    </location>
</feature>
<proteinExistence type="predicted"/>
<dbReference type="Gene3D" id="2.70.98.50">
    <property type="entry name" value="putative glycoside hydrolase family protein from bacillus halodurans"/>
    <property type="match status" value="1"/>
</dbReference>
<name>A0AB74UPW7_9GAMM</name>
<dbReference type="InterPro" id="IPR008928">
    <property type="entry name" value="6-hairpin_glycosidase_sf"/>
</dbReference>
<dbReference type="EMBL" id="CP170721">
    <property type="protein sequence ID" value="XIA17327.1"/>
    <property type="molecule type" value="Genomic_DNA"/>
</dbReference>
<dbReference type="InterPro" id="IPR054491">
    <property type="entry name" value="MGH1-like_GH"/>
</dbReference>
<keyword evidence="4" id="KW-0326">Glycosidase</keyword>
<dbReference type="GO" id="GO:0005993">
    <property type="term" value="P:trehalose catabolic process"/>
    <property type="evidence" value="ECO:0007669"/>
    <property type="project" value="TreeGrafter"/>
</dbReference>
<sequence length="674" mass="74199">MRPFATILIVAAAIIASSLAGARASAEPAGHRADAAMDYLDVLDLHGSPQAPTDRSFNIFFDAGAWHGYSLPPAGEAETGFSGPFVHSLANGQWVGARFAQLTLQGAASGKGIALSEIASHAAPGYLVRRFSGPGLTVSQTLFYADSWHALVRIELTAKTSQDVDLSVGGRAMSPQEANLAKVGDAVTQTFSHSNSMLRTRLHADGVSAYRITLSGSDYRIALNRPLHLESNQTVTVFVEQTLLYDAHAETPPPVDYATAWAGNRARWAGYLKSVASSNLAGLPDATARRVSVKAILTLLGNWRAARGDLHHDGVIPSYSNPDFNGFWAWDSWKHAAALAWFAPELARDQMRAMFDYQRADGMVPDCIFLRKADNNWRDSKPPMAVWAALEIHRATGDKAFLAEMYDKLVRYHRWWFTARDHDHNGVAEYGSTDGTEIAAKWESGMDNGVRFDAISMLKNGDGAWSMDQESADLNAYLYREKLDLAQVAAILGRTRDQAQWLKEAATMKAAIQARMFDKAGGYFFDVKLGSGDPVRVYGSEGWTPLWAGVATSDQARSVVRTMLDPRKFATVMPFPTLAADDPRFSPIKGYWRGPVWLDQALFGIEALRRFGYRRQADVMARRLVLNAKGLAQQAPMYENYDPLTGQGYQSPNFSWSAASYLLLLQKSRDRPGR</sequence>
<accession>A0AB74UPW7</accession>
<keyword evidence="1" id="KW-0732">Signal</keyword>
<protein>
    <submittedName>
        <fullName evidence="4">Trehalase family glycosidase</fullName>
    </submittedName>
</protein>
<dbReference type="SUPFAM" id="SSF48208">
    <property type="entry name" value="Six-hairpin glycosidases"/>
    <property type="match status" value="1"/>
</dbReference>
<evidence type="ECO:0000259" key="3">
    <source>
        <dbReference type="Pfam" id="PF22422"/>
    </source>
</evidence>
<dbReference type="InterPro" id="IPR001661">
    <property type="entry name" value="Glyco_hydro_37"/>
</dbReference>
<dbReference type="RefSeq" id="WP_395135991.1">
    <property type="nucleotide sequence ID" value="NZ_CP170721.1"/>
</dbReference>
<dbReference type="GO" id="GO:0004555">
    <property type="term" value="F:alpha,alpha-trehalase activity"/>
    <property type="evidence" value="ECO:0007669"/>
    <property type="project" value="InterPro"/>
</dbReference>
<dbReference type="InterPro" id="IPR012341">
    <property type="entry name" value="6hp_glycosidase-like_sf"/>
</dbReference>
<evidence type="ECO:0000256" key="1">
    <source>
        <dbReference type="SAM" id="SignalP"/>
    </source>
</evidence>
<dbReference type="PANTHER" id="PTHR23403:SF1">
    <property type="entry name" value="TREHALASE"/>
    <property type="match status" value="1"/>
</dbReference>
<dbReference type="InterPro" id="IPR048450">
    <property type="entry name" value="YgjK_N"/>
</dbReference>
<feature type="chain" id="PRO_5044491991" evidence="1">
    <location>
        <begin position="23"/>
        <end position="674"/>
    </location>
</feature>
<feature type="domain" description="Glucosidase YgjK N-terminal" evidence="2">
    <location>
        <begin position="54"/>
        <end position="191"/>
    </location>
</feature>
<dbReference type="AlphaFoldDB" id="A0AB74UPW7"/>
<dbReference type="Gene3D" id="1.50.10.10">
    <property type="match status" value="2"/>
</dbReference>